<dbReference type="AlphaFoldDB" id="A0AAV7GD95"/>
<feature type="compositionally biased region" description="Polar residues" evidence="1">
    <location>
        <begin position="54"/>
        <end position="65"/>
    </location>
</feature>
<evidence type="ECO:0000313" key="3">
    <source>
        <dbReference type="Proteomes" id="UP000775213"/>
    </source>
</evidence>
<accession>A0AAV7GD95</accession>
<organism evidence="2 3">
    <name type="scientific">Dendrobium chrysotoxum</name>
    <name type="common">Orchid</name>
    <dbReference type="NCBI Taxonomy" id="161865"/>
    <lineage>
        <taxon>Eukaryota</taxon>
        <taxon>Viridiplantae</taxon>
        <taxon>Streptophyta</taxon>
        <taxon>Embryophyta</taxon>
        <taxon>Tracheophyta</taxon>
        <taxon>Spermatophyta</taxon>
        <taxon>Magnoliopsida</taxon>
        <taxon>Liliopsida</taxon>
        <taxon>Asparagales</taxon>
        <taxon>Orchidaceae</taxon>
        <taxon>Epidendroideae</taxon>
        <taxon>Malaxideae</taxon>
        <taxon>Dendrobiinae</taxon>
        <taxon>Dendrobium</taxon>
    </lineage>
</organism>
<comment type="caution">
    <text evidence="2">The sequence shown here is derived from an EMBL/GenBank/DDBJ whole genome shotgun (WGS) entry which is preliminary data.</text>
</comment>
<name>A0AAV7GD95_DENCH</name>
<reference evidence="2 3" key="1">
    <citation type="journal article" date="2021" name="Hortic Res">
        <title>Chromosome-scale assembly of the Dendrobium chrysotoxum genome enhances the understanding of orchid evolution.</title>
        <authorList>
            <person name="Zhang Y."/>
            <person name="Zhang G.Q."/>
            <person name="Zhang D."/>
            <person name="Liu X.D."/>
            <person name="Xu X.Y."/>
            <person name="Sun W.H."/>
            <person name="Yu X."/>
            <person name="Zhu X."/>
            <person name="Wang Z.W."/>
            <person name="Zhao X."/>
            <person name="Zhong W.Y."/>
            <person name="Chen H."/>
            <person name="Yin W.L."/>
            <person name="Huang T."/>
            <person name="Niu S.C."/>
            <person name="Liu Z.J."/>
        </authorList>
    </citation>
    <scope>NUCLEOTIDE SEQUENCE [LARGE SCALE GENOMIC DNA]</scope>
    <source>
        <strain evidence="2">Lindl</strain>
    </source>
</reference>
<dbReference type="EMBL" id="JAGFBR010000011">
    <property type="protein sequence ID" value="KAH0459749.1"/>
    <property type="molecule type" value="Genomic_DNA"/>
</dbReference>
<evidence type="ECO:0000313" key="2">
    <source>
        <dbReference type="EMBL" id="KAH0459749.1"/>
    </source>
</evidence>
<proteinExistence type="predicted"/>
<keyword evidence="3" id="KW-1185">Reference proteome</keyword>
<feature type="region of interest" description="Disordered" evidence="1">
    <location>
        <begin position="32"/>
        <end position="74"/>
    </location>
</feature>
<protein>
    <submittedName>
        <fullName evidence="2">Uncharacterized protein</fullName>
    </submittedName>
</protein>
<evidence type="ECO:0000256" key="1">
    <source>
        <dbReference type="SAM" id="MobiDB-lite"/>
    </source>
</evidence>
<sequence>MKHPTARCRRTSSCGAQATNLTLSSNPAISTAAVPSATKSGRTTHKKRWPLLTNPCQNSRNSSCVSRARLPKLT</sequence>
<dbReference type="Proteomes" id="UP000775213">
    <property type="component" value="Unassembled WGS sequence"/>
</dbReference>
<gene>
    <name evidence="2" type="ORF">IEQ34_012563</name>
</gene>